<evidence type="ECO:0000256" key="2">
    <source>
        <dbReference type="ARBA" id="ARBA00023002"/>
    </source>
</evidence>
<evidence type="ECO:0000313" key="5">
    <source>
        <dbReference type="EMBL" id="BBZ39478.1"/>
    </source>
</evidence>
<dbReference type="PRINTS" id="PR00080">
    <property type="entry name" value="SDRFAMILY"/>
</dbReference>
<dbReference type="Gene3D" id="3.40.50.720">
    <property type="entry name" value="NAD(P)-binding Rossmann-like Domain"/>
    <property type="match status" value="2"/>
</dbReference>
<dbReference type="InterPro" id="IPR051687">
    <property type="entry name" value="Peroxisomal_Beta-Oxidation"/>
</dbReference>
<feature type="domain" description="Ketoreductase" evidence="4">
    <location>
        <begin position="8"/>
        <end position="196"/>
    </location>
</feature>
<evidence type="ECO:0000259" key="4">
    <source>
        <dbReference type="SMART" id="SM00822"/>
    </source>
</evidence>
<dbReference type="InterPro" id="IPR020904">
    <property type="entry name" value="Sc_DH/Rdtase_CS"/>
</dbReference>
<keyword evidence="6" id="KW-1185">Reference proteome</keyword>
<keyword evidence="2" id="KW-0560">Oxidoreductase</keyword>
<organism evidence="5 6">
    <name type="scientific">Mycobacterium conspicuum</name>
    <dbReference type="NCBI Taxonomy" id="44010"/>
    <lineage>
        <taxon>Bacteria</taxon>
        <taxon>Bacillati</taxon>
        <taxon>Actinomycetota</taxon>
        <taxon>Actinomycetes</taxon>
        <taxon>Mycobacteriales</taxon>
        <taxon>Mycobacteriaceae</taxon>
        <taxon>Mycobacterium</taxon>
    </lineage>
</organism>
<dbReference type="PANTHER" id="PTHR45024">
    <property type="entry name" value="DEHYDROGENASES, SHORT CHAIN"/>
    <property type="match status" value="1"/>
</dbReference>
<dbReference type="PRINTS" id="PR00081">
    <property type="entry name" value="GDHRDH"/>
</dbReference>
<dbReference type="RefSeq" id="WP_085236404.1">
    <property type="nucleotide sequence ID" value="NZ_AP022613.1"/>
</dbReference>
<dbReference type="GO" id="GO:0016491">
    <property type="term" value="F:oxidoreductase activity"/>
    <property type="evidence" value="ECO:0007669"/>
    <property type="project" value="UniProtKB-KW"/>
</dbReference>
<dbReference type="STRING" id="44010.AWC00_27735"/>
<sequence length="330" mass="34420">MTVEFDGDVIIVTGGAGGLGRSQAAELGRRGARVVVNDLGGSPRGGGSDPAMASAVVDEIRSAGGQAIASTEDIASADGPRQLVELALDTWGRVDGVVHNAAILRADHFENVSEADYDDIMHVNLRGAFRTVQAVYRAMKDRGGGRILTVTSASGLCGAFGQSVYAATKMGVIGFTRSIAWEGMRFGIKANAIAPAAFDSRLYAVMDPEHDATLTGRPPELQASLEGAELLGLYTASRVTPLALALLHRSCPVTAEVYSATGGYFTRFALSHTKGSLLGVEPTVDDVVAHFGEIRGDGTVTNELDGEALVWGLQSFAPRLKPLFAAQSGG</sequence>
<comment type="similarity">
    <text evidence="1 3">Belongs to the short-chain dehydrogenases/reductases (SDR) family.</text>
</comment>
<accession>A0A1X1SSB1</accession>
<gene>
    <name evidence="5" type="ORF">MCNS_25410</name>
</gene>
<name>A0A1X1SSB1_9MYCO</name>
<dbReference type="InterPro" id="IPR002347">
    <property type="entry name" value="SDR_fam"/>
</dbReference>
<dbReference type="PANTHER" id="PTHR45024:SF2">
    <property type="entry name" value="SCP2 DOMAIN-CONTAINING PROTEIN"/>
    <property type="match status" value="1"/>
</dbReference>
<dbReference type="Pfam" id="PF00106">
    <property type="entry name" value="adh_short"/>
    <property type="match status" value="1"/>
</dbReference>
<dbReference type="AlphaFoldDB" id="A0A1X1SSB1"/>
<proteinExistence type="inferred from homology"/>
<evidence type="ECO:0000313" key="6">
    <source>
        <dbReference type="Proteomes" id="UP000467385"/>
    </source>
</evidence>
<dbReference type="InterPro" id="IPR036291">
    <property type="entry name" value="NAD(P)-bd_dom_sf"/>
</dbReference>
<dbReference type="SMART" id="SM00822">
    <property type="entry name" value="PKS_KR"/>
    <property type="match status" value="1"/>
</dbReference>
<dbReference type="SUPFAM" id="SSF51735">
    <property type="entry name" value="NAD(P)-binding Rossmann-fold domains"/>
    <property type="match status" value="1"/>
</dbReference>
<dbReference type="Proteomes" id="UP000467385">
    <property type="component" value="Chromosome"/>
</dbReference>
<evidence type="ECO:0000256" key="3">
    <source>
        <dbReference type="RuleBase" id="RU000363"/>
    </source>
</evidence>
<dbReference type="EMBL" id="AP022613">
    <property type="protein sequence ID" value="BBZ39478.1"/>
    <property type="molecule type" value="Genomic_DNA"/>
</dbReference>
<dbReference type="PROSITE" id="PS00061">
    <property type="entry name" value="ADH_SHORT"/>
    <property type="match status" value="1"/>
</dbReference>
<reference evidence="5 6" key="1">
    <citation type="journal article" date="2019" name="Emerg. Microbes Infect.">
        <title>Comprehensive subspecies identification of 175 nontuberculous mycobacteria species based on 7547 genomic profiles.</title>
        <authorList>
            <person name="Matsumoto Y."/>
            <person name="Kinjo T."/>
            <person name="Motooka D."/>
            <person name="Nabeya D."/>
            <person name="Jung N."/>
            <person name="Uechi K."/>
            <person name="Horii T."/>
            <person name="Iida T."/>
            <person name="Fujita J."/>
            <person name="Nakamura S."/>
        </authorList>
    </citation>
    <scope>NUCLEOTIDE SEQUENCE [LARGE SCALE GENOMIC DNA]</scope>
    <source>
        <strain evidence="5 6">JCM 14738</strain>
    </source>
</reference>
<protein>
    <submittedName>
        <fullName evidence="5">Putative short-chain dehydrogenase/reductase</fullName>
    </submittedName>
</protein>
<dbReference type="InterPro" id="IPR057326">
    <property type="entry name" value="KR_dom"/>
</dbReference>
<evidence type="ECO:0000256" key="1">
    <source>
        <dbReference type="ARBA" id="ARBA00006484"/>
    </source>
</evidence>
<dbReference type="OrthoDB" id="9808187at2"/>